<feature type="transmembrane region" description="Helical" evidence="1">
    <location>
        <begin position="6"/>
        <end position="30"/>
    </location>
</feature>
<keyword evidence="1" id="KW-0472">Membrane</keyword>
<protein>
    <recommendedName>
        <fullName evidence="4">Prepilin-type N-terminal cleavage/methylation domain-containing protein</fullName>
    </recommendedName>
</protein>
<dbReference type="InterPro" id="IPR012902">
    <property type="entry name" value="N_methyl_site"/>
</dbReference>
<organism evidence="2 3">
    <name type="scientific">Candidatus Daviesbacteria bacterium GW2011_GWB1_41_5</name>
    <dbReference type="NCBI Taxonomy" id="1618429"/>
    <lineage>
        <taxon>Bacteria</taxon>
        <taxon>Candidatus Daviesiibacteriota</taxon>
    </lineage>
</organism>
<dbReference type="AlphaFoldDB" id="A0A0G0YUZ1"/>
<proteinExistence type="predicted"/>
<reference evidence="2 3" key="1">
    <citation type="journal article" date="2015" name="Nature">
        <title>rRNA introns, odd ribosomes, and small enigmatic genomes across a large radiation of phyla.</title>
        <authorList>
            <person name="Brown C.T."/>
            <person name="Hug L.A."/>
            <person name="Thomas B.C."/>
            <person name="Sharon I."/>
            <person name="Castelle C.J."/>
            <person name="Singh A."/>
            <person name="Wilkins M.J."/>
            <person name="Williams K.H."/>
            <person name="Banfield J.F."/>
        </authorList>
    </citation>
    <scope>NUCLEOTIDE SEQUENCE [LARGE SCALE GENOMIC DNA]</scope>
</reference>
<sequence length="189" mass="20151">MRDSGFSLLEIVIVIGVSVIVGLLIVSILVSNTGFSYKQTAIVSEGLSLNDVIREIDDVVRQASSVAVSYPETEPIFTTGDETLVLKLPSLSAAGNMDEVYDFLVIAKDENPKILKIKIFPDPQSSRASQDKVLTTILSSVKFSYLDENGNTAPPSSAVSIGVDLTVLSKTGSIGSNRSVSAVTKLRNN</sequence>
<dbReference type="PROSITE" id="PS00409">
    <property type="entry name" value="PROKAR_NTER_METHYL"/>
    <property type="match status" value="1"/>
</dbReference>
<evidence type="ECO:0000313" key="3">
    <source>
        <dbReference type="Proteomes" id="UP000034753"/>
    </source>
</evidence>
<dbReference type="Proteomes" id="UP000034753">
    <property type="component" value="Unassembled WGS sequence"/>
</dbReference>
<evidence type="ECO:0008006" key="4">
    <source>
        <dbReference type="Google" id="ProtNLM"/>
    </source>
</evidence>
<evidence type="ECO:0000313" key="2">
    <source>
        <dbReference type="EMBL" id="KKS13491.1"/>
    </source>
</evidence>
<evidence type="ECO:0000256" key="1">
    <source>
        <dbReference type="SAM" id="Phobius"/>
    </source>
</evidence>
<gene>
    <name evidence="2" type="ORF">UU67_C0023G0013</name>
</gene>
<comment type="caution">
    <text evidence="2">The sequence shown here is derived from an EMBL/GenBank/DDBJ whole genome shotgun (WGS) entry which is preliminary data.</text>
</comment>
<keyword evidence="1" id="KW-1133">Transmembrane helix</keyword>
<dbReference type="EMBL" id="LCBN01000023">
    <property type="protein sequence ID" value="KKS13491.1"/>
    <property type="molecule type" value="Genomic_DNA"/>
</dbReference>
<accession>A0A0G0YUZ1</accession>
<name>A0A0G0YUZ1_9BACT</name>
<keyword evidence="1" id="KW-0812">Transmembrane</keyword>